<dbReference type="PANTHER" id="PTHR11552:SF147">
    <property type="entry name" value="CHOLINE DEHYDROGENASE, MITOCHONDRIAL"/>
    <property type="match status" value="1"/>
</dbReference>
<reference evidence="2 3" key="1">
    <citation type="journal article" date="2013" name="Genome Biol. Evol.">
        <title>Genomes of Stigonematalean cyanobacteria (subsection V) and the evolution of oxygenic photosynthesis from prokaryotes to plastids.</title>
        <authorList>
            <person name="Dagan T."/>
            <person name="Roettger M."/>
            <person name="Stucken K."/>
            <person name="Landan G."/>
            <person name="Koch R."/>
            <person name="Major P."/>
            <person name="Gould S.B."/>
            <person name="Goremykin V.V."/>
            <person name="Rippka R."/>
            <person name="Tandeau de Marsac N."/>
            <person name="Gugger M."/>
            <person name="Lockhart P.J."/>
            <person name="Allen J.F."/>
            <person name="Brune I."/>
            <person name="Maus I."/>
            <person name="Puhler A."/>
            <person name="Martin W.F."/>
        </authorList>
    </citation>
    <scope>NUCLEOTIDE SEQUENCE [LARGE SCALE GENOMIC DNA]</scope>
    <source>
        <strain evidence="2 3">PCC 7110</strain>
    </source>
</reference>
<evidence type="ECO:0000313" key="3">
    <source>
        <dbReference type="Proteomes" id="UP000076925"/>
    </source>
</evidence>
<proteinExistence type="predicted"/>
<dbReference type="InterPro" id="IPR012132">
    <property type="entry name" value="GMC_OxRdtase"/>
</dbReference>
<sequence>MNYLQSEADMRKLVAGIRLMRQLFQSRAFDEFRGQEIAPGAGVQSDAALSAFIRETCGTGNHPAGTCTPGY</sequence>
<name>A0A139WV84_9CYAN</name>
<feature type="domain" description="Glucose-methanol-choline oxidoreductase C-terminal" evidence="1">
    <location>
        <begin position="1"/>
        <end position="68"/>
    </location>
</feature>
<dbReference type="PANTHER" id="PTHR11552">
    <property type="entry name" value="GLUCOSE-METHANOL-CHOLINE GMC OXIDOREDUCTASE"/>
    <property type="match status" value="1"/>
</dbReference>
<dbReference type="STRING" id="128403.WA1_42265"/>
<dbReference type="Pfam" id="PF05199">
    <property type="entry name" value="GMC_oxred_C"/>
    <property type="match status" value="1"/>
</dbReference>
<organism evidence="2 3">
    <name type="scientific">Scytonema hofmannii PCC 7110</name>
    <dbReference type="NCBI Taxonomy" id="128403"/>
    <lineage>
        <taxon>Bacteria</taxon>
        <taxon>Bacillati</taxon>
        <taxon>Cyanobacteriota</taxon>
        <taxon>Cyanophyceae</taxon>
        <taxon>Nostocales</taxon>
        <taxon>Scytonemataceae</taxon>
        <taxon>Scytonema</taxon>
    </lineage>
</organism>
<dbReference type="GO" id="GO:0050660">
    <property type="term" value="F:flavin adenine dinucleotide binding"/>
    <property type="evidence" value="ECO:0007669"/>
    <property type="project" value="InterPro"/>
</dbReference>
<keyword evidence="3" id="KW-1185">Reference proteome</keyword>
<protein>
    <recommendedName>
        <fullName evidence="1">Glucose-methanol-choline oxidoreductase C-terminal domain-containing protein</fullName>
    </recommendedName>
</protein>
<gene>
    <name evidence="2" type="ORF">WA1_42265</name>
</gene>
<dbReference type="RefSeq" id="WP_017748520.1">
    <property type="nucleotide sequence ID" value="NZ_KQ976354.1"/>
</dbReference>
<comment type="caution">
    <text evidence="2">The sequence shown here is derived from an EMBL/GenBank/DDBJ whole genome shotgun (WGS) entry which is preliminary data.</text>
</comment>
<evidence type="ECO:0000313" key="2">
    <source>
        <dbReference type="EMBL" id="KYC36346.1"/>
    </source>
</evidence>
<evidence type="ECO:0000259" key="1">
    <source>
        <dbReference type="Pfam" id="PF05199"/>
    </source>
</evidence>
<dbReference type="GO" id="GO:0016614">
    <property type="term" value="F:oxidoreductase activity, acting on CH-OH group of donors"/>
    <property type="evidence" value="ECO:0007669"/>
    <property type="project" value="InterPro"/>
</dbReference>
<dbReference type="Proteomes" id="UP000076925">
    <property type="component" value="Unassembled WGS sequence"/>
</dbReference>
<dbReference type="AlphaFoldDB" id="A0A139WV84"/>
<accession>A0A139WV84</accession>
<dbReference type="SUPFAM" id="SSF54373">
    <property type="entry name" value="FAD-linked reductases, C-terminal domain"/>
    <property type="match status" value="1"/>
</dbReference>
<dbReference type="Gene3D" id="3.30.410.40">
    <property type="match status" value="1"/>
</dbReference>
<dbReference type="InterPro" id="IPR007867">
    <property type="entry name" value="GMC_OxRtase_C"/>
</dbReference>
<dbReference type="EMBL" id="ANNX02000047">
    <property type="protein sequence ID" value="KYC36346.1"/>
    <property type="molecule type" value="Genomic_DNA"/>
</dbReference>